<evidence type="ECO:0000256" key="1">
    <source>
        <dbReference type="SAM" id="MobiDB-lite"/>
    </source>
</evidence>
<feature type="signal peptide" evidence="3">
    <location>
        <begin position="1"/>
        <end position="21"/>
    </location>
</feature>
<feature type="transmembrane region" description="Helical" evidence="2">
    <location>
        <begin position="45"/>
        <end position="65"/>
    </location>
</feature>
<evidence type="ECO:0000256" key="3">
    <source>
        <dbReference type="SAM" id="SignalP"/>
    </source>
</evidence>
<sequence>MNKKIIIWFAVFLAVFAVASAASEETVGARSGPPNDWLSYAKFIFPFALSTAAVLSVIMLIIAGLEMMTASEGMRSDAKEKIQNALFGLAVALGIYLILNTINPALLNLRIDTAGLRVNVEQGSDSAPANRTPIGSNSENKGQACPPDQKVNFCRTNERCQLDEKFKTYTCTGGVTPADGSGVKSTYFCAEARGLFRTDYSNCTEEARGTPDSSANCLSAGLKCGGGQFCCRRDGLVSE</sequence>
<proteinExistence type="predicted"/>
<dbReference type="Proteomes" id="UP000178684">
    <property type="component" value="Unassembled WGS sequence"/>
</dbReference>
<keyword evidence="2" id="KW-1133">Transmembrane helix</keyword>
<organism evidence="4 5">
    <name type="scientific">Candidatus Giovannonibacteria bacterium RIFCSPLOWO2_01_FULL_46_13</name>
    <dbReference type="NCBI Taxonomy" id="1798352"/>
    <lineage>
        <taxon>Bacteria</taxon>
        <taxon>Candidatus Giovannoniibacteriota</taxon>
    </lineage>
</organism>
<keyword evidence="3" id="KW-0732">Signal</keyword>
<reference evidence="4 5" key="1">
    <citation type="journal article" date="2016" name="Nat. Commun.">
        <title>Thousands of microbial genomes shed light on interconnected biogeochemical processes in an aquifer system.</title>
        <authorList>
            <person name="Anantharaman K."/>
            <person name="Brown C.T."/>
            <person name="Hug L.A."/>
            <person name="Sharon I."/>
            <person name="Castelle C.J."/>
            <person name="Probst A.J."/>
            <person name="Thomas B.C."/>
            <person name="Singh A."/>
            <person name="Wilkins M.J."/>
            <person name="Karaoz U."/>
            <person name="Brodie E.L."/>
            <person name="Williams K.H."/>
            <person name="Hubbard S.S."/>
            <person name="Banfield J.F."/>
        </authorList>
    </citation>
    <scope>NUCLEOTIDE SEQUENCE [LARGE SCALE GENOMIC DNA]</scope>
</reference>
<name>A0A1F5X3C2_9BACT</name>
<dbReference type="EMBL" id="MFIE01000019">
    <property type="protein sequence ID" value="OGF82386.1"/>
    <property type="molecule type" value="Genomic_DNA"/>
</dbReference>
<feature type="compositionally biased region" description="Polar residues" evidence="1">
    <location>
        <begin position="122"/>
        <end position="141"/>
    </location>
</feature>
<accession>A0A1F5X3C2</accession>
<evidence type="ECO:0000313" key="4">
    <source>
        <dbReference type="EMBL" id="OGF82386.1"/>
    </source>
</evidence>
<feature type="transmembrane region" description="Helical" evidence="2">
    <location>
        <begin position="86"/>
        <end position="107"/>
    </location>
</feature>
<dbReference type="AlphaFoldDB" id="A0A1F5X3C2"/>
<protein>
    <submittedName>
        <fullName evidence="4">Uncharacterized protein</fullName>
    </submittedName>
</protein>
<keyword evidence="2" id="KW-0472">Membrane</keyword>
<gene>
    <name evidence="4" type="ORF">A3B18_03510</name>
</gene>
<comment type="caution">
    <text evidence="4">The sequence shown here is derived from an EMBL/GenBank/DDBJ whole genome shotgun (WGS) entry which is preliminary data.</text>
</comment>
<keyword evidence="2" id="KW-0812">Transmembrane</keyword>
<evidence type="ECO:0000313" key="5">
    <source>
        <dbReference type="Proteomes" id="UP000178684"/>
    </source>
</evidence>
<evidence type="ECO:0000256" key="2">
    <source>
        <dbReference type="SAM" id="Phobius"/>
    </source>
</evidence>
<feature type="chain" id="PRO_5009522277" evidence="3">
    <location>
        <begin position="22"/>
        <end position="239"/>
    </location>
</feature>
<feature type="region of interest" description="Disordered" evidence="1">
    <location>
        <begin position="122"/>
        <end position="145"/>
    </location>
</feature>